<keyword evidence="1" id="KW-0812">Transmembrane</keyword>
<accession>A0A1G4M810</accession>
<evidence type="ECO:0000313" key="2">
    <source>
        <dbReference type="EMBL" id="SCV99987.1"/>
    </source>
</evidence>
<reference evidence="3" key="1">
    <citation type="submission" date="2016-03" db="EMBL/GenBank/DDBJ databases">
        <authorList>
            <person name="Devillers H."/>
        </authorList>
    </citation>
    <scope>NUCLEOTIDE SEQUENCE [LARGE SCALE GENOMIC DNA]</scope>
</reference>
<dbReference type="PANTHER" id="PTHR38421">
    <property type="entry name" value="TRANSMEMBRANE PROTEIN USGS"/>
    <property type="match status" value="1"/>
</dbReference>
<feature type="transmembrane region" description="Helical" evidence="1">
    <location>
        <begin position="25"/>
        <end position="45"/>
    </location>
</feature>
<feature type="transmembrane region" description="Helical" evidence="1">
    <location>
        <begin position="51"/>
        <end position="74"/>
    </location>
</feature>
<dbReference type="OrthoDB" id="10041630at2759"/>
<keyword evidence="1" id="KW-0472">Membrane</keyword>
<feature type="transmembrane region" description="Helical" evidence="1">
    <location>
        <begin position="146"/>
        <end position="162"/>
    </location>
</feature>
<keyword evidence="1" id="KW-1133">Transmembrane helix</keyword>
<gene>
    <name evidence="2" type="ORF">LAFE_0B06920G</name>
</gene>
<protein>
    <submittedName>
        <fullName evidence="2">LAFE_0B06920g1_1</fullName>
    </submittedName>
</protein>
<feature type="transmembrane region" description="Helical" evidence="1">
    <location>
        <begin position="253"/>
        <end position="278"/>
    </location>
</feature>
<organism evidence="2 3">
    <name type="scientific">Lachancea fermentati</name>
    <name type="common">Zygosaccharomyces fermentati</name>
    <dbReference type="NCBI Taxonomy" id="4955"/>
    <lineage>
        <taxon>Eukaryota</taxon>
        <taxon>Fungi</taxon>
        <taxon>Dikarya</taxon>
        <taxon>Ascomycota</taxon>
        <taxon>Saccharomycotina</taxon>
        <taxon>Saccharomycetes</taxon>
        <taxon>Saccharomycetales</taxon>
        <taxon>Saccharomycetaceae</taxon>
        <taxon>Lachancea</taxon>
    </lineage>
</organism>
<name>A0A1G4M810_LACFM</name>
<dbReference type="AlphaFoldDB" id="A0A1G4M810"/>
<dbReference type="Proteomes" id="UP000190831">
    <property type="component" value="Chromosome B"/>
</dbReference>
<evidence type="ECO:0000313" key="3">
    <source>
        <dbReference type="Proteomes" id="UP000190831"/>
    </source>
</evidence>
<proteinExistence type="predicted"/>
<keyword evidence="3" id="KW-1185">Reference proteome</keyword>
<sequence>MASPIFVSRPHAGFSAQSFIRGIELAFLAILRSFTGSALFTMGGLREFAKVGLVSLLLNVSIDIVAKIFSAVGFQQLLSMPFLRVLEVWLACACVTSRALPEFERIFWTSLREACAEFDYTPFHHHPNYDTSNSAVRIFTNYKRRYVCMCIAMLGLAAAAASSPPLPYTYHAIYAIFFFSWFNLSRPALGTWGSLSLAMLLSTLLYPSTQAQLMSHVWSCHLLMQLLLLPYFSRASFSRMEQVMWQRARGGVLCGYGITIYALIMKFRLLGLLLIYVAEASTAILLAKVTEPLPPGVVIGTKAFSGWVARQVVWAQREEVLRGAFDPFNIHKRQNAEMTT</sequence>
<feature type="transmembrane region" description="Helical" evidence="1">
    <location>
        <begin position="189"/>
        <end position="207"/>
    </location>
</feature>
<dbReference type="PANTHER" id="PTHR38421:SF1">
    <property type="entry name" value="TRANSMEMBRANE PROTEIN"/>
    <property type="match status" value="1"/>
</dbReference>
<dbReference type="OMA" id="SEREVAW"/>
<evidence type="ECO:0000256" key="1">
    <source>
        <dbReference type="SAM" id="Phobius"/>
    </source>
</evidence>
<dbReference type="EMBL" id="LT598489">
    <property type="protein sequence ID" value="SCV99987.1"/>
    <property type="molecule type" value="Genomic_DNA"/>
</dbReference>